<name>A0A085NP23_9BILA</name>
<dbReference type="Proteomes" id="UP000030758">
    <property type="component" value="Unassembled WGS sequence"/>
</dbReference>
<reference evidence="1" key="1">
    <citation type="journal article" date="2014" name="Nat. Genet.">
        <title>Genome and transcriptome of the porcine whipworm Trichuris suis.</title>
        <authorList>
            <person name="Jex A.R."/>
            <person name="Nejsum P."/>
            <person name="Schwarz E.M."/>
            <person name="Hu L."/>
            <person name="Young N.D."/>
            <person name="Hall R.S."/>
            <person name="Korhonen P.K."/>
            <person name="Liao S."/>
            <person name="Thamsborg S."/>
            <person name="Xia J."/>
            <person name="Xu P."/>
            <person name="Wang S."/>
            <person name="Scheerlinck J.P."/>
            <person name="Hofmann A."/>
            <person name="Sternberg P.W."/>
            <person name="Wang J."/>
            <person name="Gasser R.B."/>
        </authorList>
    </citation>
    <scope>NUCLEOTIDE SEQUENCE [LARGE SCALE GENOMIC DNA]</scope>
    <source>
        <strain evidence="1">DCEP-RM93F</strain>
    </source>
</reference>
<dbReference type="EMBL" id="KL367483">
    <property type="protein sequence ID" value="KFD71219.1"/>
    <property type="molecule type" value="Genomic_DNA"/>
</dbReference>
<gene>
    <name evidence="1" type="ORF">M514_16566</name>
</gene>
<dbReference type="AlphaFoldDB" id="A0A085NP23"/>
<protein>
    <submittedName>
        <fullName evidence="1">Uncharacterized protein</fullName>
    </submittedName>
</protein>
<accession>A0A085NP23</accession>
<sequence length="92" mass="10803">MFQPDDYDLVAVVEFRVVRPSYHYPRVTVVAEHSVRLEELFEQREKKYIRGELSEPANQLTVGLNFKKSDADKKETLHFATERSRCRTASSR</sequence>
<proteinExistence type="predicted"/>
<evidence type="ECO:0000313" key="1">
    <source>
        <dbReference type="EMBL" id="KFD71219.1"/>
    </source>
</evidence>
<organism evidence="1">
    <name type="scientific">Trichuris suis</name>
    <name type="common">pig whipworm</name>
    <dbReference type="NCBI Taxonomy" id="68888"/>
    <lineage>
        <taxon>Eukaryota</taxon>
        <taxon>Metazoa</taxon>
        <taxon>Ecdysozoa</taxon>
        <taxon>Nematoda</taxon>
        <taxon>Enoplea</taxon>
        <taxon>Dorylaimia</taxon>
        <taxon>Trichinellida</taxon>
        <taxon>Trichuridae</taxon>
        <taxon>Trichuris</taxon>
    </lineage>
</organism>